<comment type="function">
    <text evidence="8 9">Component of the 90S pre-ribosome involved in the maturation of rRNAs. Required for early cleavages of the pre-RNAs in the 40S ribosomal subunit maturation pathway.</text>
</comment>
<evidence type="ECO:0000256" key="6">
    <source>
        <dbReference type="ARBA" id="ARBA00023242"/>
    </source>
</evidence>
<feature type="region of interest" description="Disordered" evidence="10">
    <location>
        <begin position="146"/>
        <end position="224"/>
    </location>
</feature>
<evidence type="ECO:0000256" key="4">
    <source>
        <dbReference type="ARBA" id="ARBA00022552"/>
    </source>
</evidence>
<feature type="compositionally biased region" description="Acidic residues" evidence="10">
    <location>
        <begin position="156"/>
        <end position="167"/>
    </location>
</feature>
<feature type="compositionally biased region" description="Acidic residues" evidence="10">
    <location>
        <begin position="50"/>
        <end position="67"/>
    </location>
</feature>
<dbReference type="Proteomes" id="UP000194127">
    <property type="component" value="Unassembled WGS sequence"/>
</dbReference>
<keyword evidence="5" id="KW-0175">Coiled coil</keyword>
<feature type="compositionally biased region" description="Basic residues" evidence="10">
    <location>
        <begin position="1"/>
        <end position="13"/>
    </location>
</feature>
<dbReference type="RefSeq" id="XP_024344319.1">
    <property type="nucleotide sequence ID" value="XM_024483913.1"/>
</dbReference>
<keyword evidence="7 9" id="KW-0687">Ribonucleoprotein</keyword>
<evidence type="ECO:0000256" key="7">
    <source>
        <dbReference type="ARBA" id="ARBA00023274"/>
    </source>
</evidence>
<evidence type="ECO:0000256" key="2">
    <source>
        <dbReference type="ARBA" id="ARBA00009418"/>
    </source>
</evidence>
<dbReference type="STRING" id="670580.A0A1X6NFW1"/>
<evidence type="ECO:0000256" key="9">
    <source>
        <dbReference type="RuleBase" id="RU368027"/>
    </source>
</evidence>
<feature type="compositionally biased region" description="Low complexity" evidence="10">
    <location>
        <begin position="16"/>
        <end position="32"/>
    </location>
</feature>
<reference evidence="11 12" key="1">
    <citation type="submission" date="2017-04" db="EMBL/GenBank/DDBJ databases">
        <title>Genome Sequence of the Model Brown-Rot Fungus Postia placenta SB12.</title>
        <authorList>
            <consortium name="DOE Joint Genome Institute"/>
            <person name="Gaskell J."/>
            <person name="Kersten P."/>
            <person name="Larrondo L.F."/>
            <person name="Canessa P."/>
            <person name="Martinez D."/>
            <person name="Hibbett D."/>
            <person name="Schmoll M."/>
            <person name="Kubicek C.P."/>
            <person name="Martinez A.T."/>
            <person name="Yadav J."/>
            <person name="Master E."/>
            <person name="Magnuson J.K."/>
            <person name="James T."/>
            <person name="Yaver D."/>
            <person name="Berka R."/>
            <person name="Labutti K."/>
            <person name="Lipzen A."/>
            <person name="Aerts A."/>
            <person name="Barry K."/>
            <person name="Henrissat B."/>
            <person name="Blanchette R."/>
            <person name="Grigoriev I."/>
            <person name="Cullen D."/>
        </authorList>
    </citation>
    <scope>NUCLEOTIDE SEQUENCE [LARGE SCALE GENOMIC DNA]</scope>
    <source>
        <strain evidence="11 12">MAD-698-R-SB12</strain>
    </source>
</reference>
<evidence type="ECO:0000256" key="5">
    <source>
        <dbReference type="ARBA" id="ARBA00023054"/>
    </source>
</evidence>
<feature type="compositionally biased region" description="Acidic residues" evidence="10">
    <location>
        <begin position="100"/>
        <end position="122"/>
    </location>
</feature>
<evidence type="ECO:0000256" key="3">
    <source>
        <dbReference type="ARBA" id="ARBA00022517"/>
    </source>
</evidence>
<keyword evidence="6 9" id="KW-0539">Nucleus</keyword>
<dbReference type="OrthoDB" id="448446at2759"/>
<evidence type="ECO:0000313" key="12">
    <source>
        <dbReference type="Proteomes" id="UP000194127"/>
    </source>
</evidence>
<evidence type="ECO:0000256" key="1">
    <source>
        <dbReference type="ARBA" id="ARBA00004604"/>
    </source>
</evidence>
<comment type="subcellular location">
    <subcellularLocation>
        <location evidence="1 9">Nucleus</location>
        <location evidence="1 9">Nucleolus</location>
    </subcellularLocation>
</comment>
<accession>A0A1X6NFW1</accession>
<feature type="region of interest" description="Disordered" evidence="10">
    <location>
        <begin position="355"/>
        <end position="413"/>
    </location>
</feature>
<dbReference type="PANTHER" id="PTHR21738">
    <property type="entry name" value="RIBOSOMAL RNA PROCESSING PROTEIN 36 HOMOLOG"/>
    <property type="match status" value="1"/>
</dbReference>
<evidence type="ECO:0000256" key="10">
    <source>
        <dbReference type="SAM" id="MobiDB-lite"/>
    </source>
</evidence>
<feature type="compositionally biased region" description="Low complexity" evidence="10">
    <location>
        <begin position="68"/>
        <end position="79"/>
    </location>
</feature>
<keyword evidence="3 9" id="KW-0690">Ribosome biogenesis</keyword>
<comment type="similarity">
    <text evidence="2 9">Belongs to the RRP36 family.</text>
</comment>
<dbReference type="Pfam" id="PF06102">
    <property type="entry name" value="RRP36"/>
    <property type="match status" value="1"/>
</dbReference>
<comment type="subunit">
    <text evidence="9">Associates with 90S and pre-40S pre-ribosomal particles.</text>
</comment>
<dbReference type="PANTHER" id="PTHR21738:SF0">
    <property type="entry name" value="RIBOSOMAL RNA PROCESSING PROTEIN 36 HOMOLOG"/>
    <property type="match status" value="1"/>
</dbReference>
<feature type="compositionally biased region" description="Basic residues" evidence="10">
    <location>
        <begin position="368"/>
        <end position="381"/>
    </location>
</feature>
<dbReference type="GO" id="GO:0000462">
    <property type="term" value="P:maturation of SSU-rRNA from tricistronic rRNA transcript (SSU-rRNA, 5.8S rRNA, LSU-rRNA)"/>
    <property type="evidence" value="ECO:0007669"/>
    <property type="project" value="TreeGrafter"/>
</dbReference>
<sequence length="413" mass="46141">MPRRPRPATRRPPPKAVLVAPAAPALTSPTAARQKQSQHEQPRDPAASDPEIESENDALESDEEEDAASGSSSSNSSHGSDIEDEIEDVDVDAPRVAQYVDEEDLDGLDTESEPESSSEEEEPLHLVRELPYLASLPFGALRNAQKTLSRATAFSDSEDEETEDEVSGPEQDTSRSDAKGKGKEIEDGRKPKKEIPKRKNKHSPQEVSSKKPVARKKLGVEESKVVPRDPRFLTLAGEFDSKRFQTQYGFLAGMHTHEMKTLRDNLKRARKLLANSPRDLREEREQEVQRLERAYKRAESQVSKDRREKIEHEALGKVAKEEKEKRSAGKGAWYLKNADKKELLLRAKYDALAASGGRGAVKKAIDKRQKKTSQKEKKRRPFAPGQTAGPARKRTSSGPEDDGQRSGKRRRMG</sequence>
<gene>
    <name evidence="11" type="ORF">POSPLADRAFT_1130084</name>
</gene>
<dbReference type="GeneID" id="36328862"/>
<evidence type="ECO:0000256" key="8">
    <source>
        <dbReference type="ARBA" id="ARBA00025053"/>
    </source>
</evidence>
<feature type="compositionally biased region" description="Acidic residues" evidence="10">
    <location>
        <begin position="82"/>
        <end position="91"/>
    </location>
</feature>
<proteinExistence type="inferred from homology"/>
<feature type="region of interest" description="Disordered" evidence="10">
    <location>
        <begin position="1"/>
        <end position="126"/>
    </location>
</feature>
<feature type="compositionally biased region" description="Basic and acidic residues" evidence="10">
    <location>
        <begin position="172"/>
        <end position="189"/>
    </location>
</feature>
<dbReference type="GO" id="GO:0030686">
    <property type="term" value="C:90S preribosome"/>
    <property type="evidence" value="ECO:0007669"/>
    <property type="project" value="TreeGrafter"/>
</dbReference>
<dbReference type="AlphaFoldDB" id="A0A1X6NFW1"/>
<feature type="compositionally biased region" description="Basic and acidic residues" evidence="10">
    <location>
        <begin position="296"/>
        <end position="327"/>
    </location>
</feature>
<evidence type="ECO:0000313" key="11">
    <source>
        <dbReference type="EMBL" id="OSX67525.1"/>
    </source>
</evidence>
<keyword evidence="12" id="KW-1185">Reference proteome</keyword>
<name>A0A1X6NFW1_9APHY</name>
<feature type="compositionally biased region" description="Basic residues" evidence="10">
    <location>
        <begin position="190"/>
        <end position="202"/>
    </location>
</feature>
<organism evidence="11 12">
    <name type="scientific">Postia placenta MAD-698-R-SB12</name>
    <dbReference type="NCBI Taxonomy" id="670580"/>
    <lineage>
        <taxon>Eukaryota</taxon>
        <taxon>Fungi</taxon>
        <taxon>Dikarya</taxon>
        <taxon>Basidiomycota</taxon>
        <taxon>Agaricomycotina</taxon>
        <taxon>Agaricomycetes</taxon>
        <taxon>Polyporales</taxon>
        <taxon>Adustoporiaceae</taxon>
        <taxon>Rhodonia</taxon>
    </lineage>
</organism>
<dbReference type="InterPro" id="IPR009292">
    <property type="entry name" value="RRP36"/>
</dbReference>
<feature type="region of interest" description="Disordered" evidence="10">
    <location>
        <begin position="296"/>
        <end position="333"/>
    </location>
</feature>
<protein>
    <recommendedName>
        <fullName evidence="9">rRNA biogenesis protein RRP36</fullName>
    </recommendedName>
</protein>
<dbReference type="EMBL" id="KZ110591">
    <property type="protein sequence ID" value="OSX67525.1"/>
    <property type="molecule type" value="Genomic_DNA"/>
</dbReference>
<dbReference type="GO" id="GO:0005730">
    <property type="term" value="C:nucleolus"/>
    <property type="evidence" value="ECO:0007669"/>
    <property type="project" value="UniProtKB-SubCell"/>
</dbReference>
<keyword evidence="4 9" id="KW-0698">rRNA processing</keyword>